<evidence type="ECO:0000256" key="1">
    <source>
        <dbReference type="ARBA" id="ARBA00004651"/>
    </source>
</evidence>
<protein>
    <submittedName>
        <fullName evidence="7">MFS transporter</fullName>
    </submittedName>
</protein>
<dbReference type="EMBL" id="JAPDOD010000033">
    <property type="protein sequence ID" value="MDA0164412.1"/>
    <property type="molecule type" value="Genomic_DNA"/>
</dbReference>
<sequence>MTAGRGVWRNTILAALASYIDAGSIVAGAAGLALWADEFGLGSSTIGLIGAFSSNAISAGAGALAGGWLCDRLGRRRVYQWDLLLYAFGLLWIIFATTPWMLITGYVFAGLAVGADVPASWTLIAETAPARKRGRYGGTAQLLWSLGPMVVLLMALALSGLGVLGIRIIFAHLLIVSLVLWALRRRMHESPMWEDAKERATTRLADVRVLLSRSYLPPLLFLAGMYGFWNLKAGTSGFFLPYILRTAGNQSQAASVAFQAVGFVLGSLGIVFVFMRLVDRTNQRRMLLTSVGLQIAAMLLFALFPLTTLVAILYVLVGGIGGGFGPQAFFQLWSAELFPTTLRASALGLMFAVVRIALGIWSLYVPAITAAGFHTLAWLLTGFLIVSGVLGFAFAPSNPGRSLAELHPEPANSVEPSVLVAAR</sequence>
<feature type="transmembrane region" description="Helical" evidence="5">
    <location>
        <begin position="345"/>
        <end position="364"/>
    </location>
</feature>
<keyword evidence="4 5" id="KW-0472">Membrane</keyword>
<dbReference type="PROSITE" id="PS50850">
    <property type="entry name" value="MFS"/>
    <property type="match status" value="1"/>
</dbReference>
<dbReference type="PANTHER" id="PTHR23508:SF10">
    <property type="entry name" value="CARBOXYLIC ACID TRANSPORTER PROTEIN HOMOLOG"/>
    <property type="match status" value="1"/>
</dbReference>
<keyword evidence="2 5" id="KW-0812">Transmembrane</keyword>
<feature type="transmembrane region" description="Helical" evidence="5">
    <location>
        <begin position="81"/>
        <end position="100"/>
    </location>
</feature>
<keyword evidence="3 5" id="KW-1133">Transmembrane helix</keyword>
<feature type="transmembrane region" description="Helical" evidence="5">
    <location>
        <begin position="12"/>
        <end position="36"/>
    </location>
</feature>
<feature type="transmembrane region" description="Helical" evidence="5">
    <location>
        <begin position="164"/>
        <end position="183"/>
    </location>
</feature>
<accession>A0A9X3MXL6</accession>
<gene>
    <name evidence="7" type="ORF">OM076_29345</name>
</gene>
<dbReference type="InterPro" id="IPR020846">
    <property type="entry name" value="MFS_dom"/>
</dbReference>
<evidence type="ECO:0000256" key="2">
    <source>
        <dbReference type="ARBA" id="ARBA00022692"/>
    </source>
</evidence>
<dbReference type="SUPFAM" id="SSF103473">
    <property type="entry name" value="MFS general substrate transporter"/>
    <property type="match status" value="1"/>
</dbReference>
<comment type="subcellular location">
    <subcellularLocation>
        <location evidence="1">Cell membrane</location>
        <topology evidence="1">Multi-pass membrane protein</topology>
    </subcellularLocation>
</comment>
<dbReference type="PROSITE" id="PS00217">
    <property type="entry name" value="SUGAR_TRANSPORT_2"/>
    <property type="match status" value="1"/>
</dbReference>
<feature type="transmembrane region" description="Helical" evidence="5">
    <location>
        <begin position="106"/>
        <end position="124"/>
    </location>
</feature>
<evidence type="ECO:0000313" key="7">
    <source>
        <dbReference type="EMBL" id="MDA0164412.1"/>
    </source>
</evidence>
<evidence type="ECO:0000259" key="6">
    <source>
        <dbReference type="PROSITE" id="PS50850"/>
    </source>
</evidence>
<reference evidence="7" key="1">
    <citation type="submission" date="2022-10" db="EMBL/GenBank/DDBJ databases">
        <title>The WGS of Solirubrobacter ginsenosidimutans DSM 21036.</title>
        <authorList>
            <person name="Jiang Z."/>
        </authorList>
    </citation>
    <scope>NUCLEOTIDE SEQUENCE</scope>
    <source>
        <strain evidence="7">DSM 21036</strain>
    </source>
</reference>
<dbReference type="CDD" id="cd17316">
    <property type="entry name" value="MFS_SV2_like"/>
    <property type="match status" value="1"/>
</dbReference>
<keyword evidence="8" id="KW-1185">Reference proteome</keyword>
<evidence type="ECO:0000256" key="4">
    <source>
        <dbReference type="ARBA" id="ARBA00023136"/>
    </source>
</evidence>
<name>A0A9X3MXL6_9ACTN</name>
<feature type="transmembrane region" description="Helical" evidence="5">
    <location>
        <begin position="136"/>
        <end position="158"/>
    </location>
</feature>
<feature type="domain" description="Major facilitator superfamily (MFS) profile" evidence="6">
    <location>
        <begin position="7"/>
        <end position="399"/>
    </location>
</feature>
<dbReference type="Proteomes" id="UP001149140">
    <property type="component" value="Unassembled WGS sequence"/>
</dbReference>
<evidence type="ECO:0000256" key="5">
    <source>
        <dbReference type="SAM" id="Phobius"/>
    </source>
</evidence>
<evidence type="ECO:0000313" key="8">
    <source>
        <dbReference type="Proteomes" id="UP001149140"/>
    </source>
</evidence>
<dbReference type="InterPro" id="IPR011701">
    <property type="entry name" value="MFS"/>
</dbReference>
<comment type="caution">
    <text evidence="7">The sequence shown here is derived from an EMBL/GenBank/DDBJ whole genome shotgun (WGS) entry which is preliminary data.</text>
</comment>
<proteinExistence type="predicted"/>
<dbReference type="GO" id="GO:0046943">
    <property type="term" value="F:carboxylic acid transmembrane transporter activity"/>
    <property type="evidence" value="ECO:0007669"/>
    <property type="project" value="TreeGrafter"/>
</dbReference>
<feature type="transmembrane region" description="Helical" evidence="5">
    <location>
        <begin position="376"/>
        <end position="395"/>
    </location>
</feature>
<dbReference type="InterPro" id="IPR036259">
    <property type="entry name" value="MFS_trans_sf"/>
</dbReference>
<dbReference type="Pfam" id="PF07690">
    <property type="entry name" value="MFS_1"/>
    <property type="match status" value="1"/>
</dbReference>
<dbReference type="PANTHER" id="PTHR23508">
    <property type="entry name" value="CARBOXYLIC ACID TRANSPORTER PROTEIN HOMOLOG"/>
    <property type="match status" value="1"/>
</dbReference>
<dbReference type="RefSeq" id="WP_270043667.1">
    <property type="nucleotide sequence ID" value="NZ_JAPDOD010000033.1"/>
</dbReference>
<dbReference type="Gene3D" id="1.20.1250.20">
    <property type="entry name" value="MFS general substrate transporter like domains"/>
    <property type="match status" value="1"/>
</dbReference>
<dbReference type="InterPro" id="IPR005829">
    <property type="entry name" value="Sugar_transporter_CS"/>
</dbReference>
<feature type="transmembrane region" description="Helical" evidence="5">
    <location>
        <begin position="48"/>
        <end position="69"/>
    </location>
</feature>
<dbReference type="AlphaFoldDB" id="A0A9X3MXL6"/>
<feature type="transmembrane region" description="Helical" evidence="5">
    <location>
        <begin position="219"/>
        <end position="244"/>
    </location>
</feature>
<dbReference type="GO" id="GO:0005886">
    <property type="term" value="C:plasma membrane"/>
    <property type="evidence" value="ECO:0007669"/>
    <property type="project" value="UniProtKB-SubCell"/>
</dbReference>
<evidence type="ECO:0000256" key="3">
    <source>
        <dbReference type="ARBA" id="ARBA00022989"/>
    </source>
</evidence>
<feature type="transmembrane region" description="Helical" evidence="5">
    <location>
        <begin position="256"/>
        <end position="275"/>
    </location>
</feature>
<organism evidence="7 8">
    <name type="scientific">Solirubrobacter ginsenosidimutans</name>
    <dbReference type="NCBI Taxonomy" id="490573"/>
    <lineage>
        <taxon>Bacteria</taxon>
        <taxon>Bacillati</taxon>
        <taxon>Actinomycetota</taxon>
        <taxon>Thermoleophilia</taxon>
        <taxon>Solirubrobacterales</taxon>
        <taxon>Solirubrobacteraceae</taxon>
        <taxon>Solirubrobacter</taxon>
    </lineage>
</organism>